<evidence type="ECO:0000313" key="5">
    <source>
        <dbReference type="Proteomes" id="UP001526426"/>
    </source>
</evidence>
<feature type="domain" description="Phytochrome chromophore attachment site" evidence="3">
    <location>
        <begin position="79"/>
        <end position="215"/>
    </location>
</feature>
<dbReference type="SMART" id="SM00065">
    <property type="entry name" value="GAF"/>
    <property type="match status" value="5"/>
</dbReference>
<name>A0ABT3LAD5_9CYAN</name>
<evidence type="ECO:0000256" key="1">
    <source>
        <dbReference type="ARBA" id="ARBA00022801"/>
    </source>
</evidence>
<dbReference type="InterPro" id="IPR003018">
    <property type="entry name" value="GAF"/>
</dbReference>
<reference evidence="4 5" key="1">
    <citation type="submission" date="2021-08" db="EMBL/GenBank/DDBJ databases">
        <title>Draft genome sequence of Spirulina subsalsa with high tolerance to salinity and hype-accumulation of phycocyanin.</title>
        <authorList>
            <person name="Pei H."/>
            <person name="Jiang L."/>
        </authorList>
    </citation>
    <scope>NUCLEOTIDE SEQUENCE [LARGE SCALE GENOMIC DNA]</scope>
    <source>
        <strain evidence="4 5">FACHB-351</strain>
    </source>
</reference>
<proteinExistence type="predicted"/>
<feature type="domain" description="Phytochrome chromophore attachment site" evidence="3">
    <location>
        <begin position="677"/>
        <end position="844"/>
    </location>
</feature>
<dbReference type="EMBL" id="JAIHOM010000136">
    <property type="protein sequence ID" value="MCW6038432.1"/>
    <property type="molecule type" value="Genomic_DNA"/>
</dbReference>
<dbReference type="Pfam" id="PF01590">
    <property type="entry name" value="GAF"/>
    <property type="match status" value="5"/>
</dbReference>
<dbReference type="InterPro" id="IPR029016">
    <property type="entry name" value="GAF-like_dom_sf"/>
</dbReference>
<keyword evidence="1" id="KW-0378">Hydrolase</keyword>
<dbReference type="RefSeq" id="WP_265266340.1">
    <property type="nucleotide sequence ID" value="NZ_JAIHOM010000136.1"/>
</dbReference>
<feature type="region of interest" description="Disordered" evidence="2">
    <location>
        <begin position="1"/>
        <end position="48"/>
    </location>
</feature>
<feature type="compositionally biased region" description="Pro residues" evidence="2">
    <location>
        <begin position="8"/>
        <end position="20"/>
    </location>
</feature>
<dbReference type="SUPFAM" id="SSF55781">
    <property type="entry name" value="GAF domain-like"/>
    <property type="match status" value="5"/>
</dbReference>
<dbReference type="Proteomes" id="UP001526426">
    <property type="component" value="Unassembled WGS sequence"/>
</dbReference>
<comment type="caution">
    <text evidence="4">The sequence shown here is derived from an EMBL/GenBank/DDBJ whole genome shotgun (WGS) entry which is preliminary data.</text>
</comment>
<protein>
    <submittedName>
        <fullName evidence="4">GAF domain-containing protein</fullName>
    </submittedName>
</protein>
<dbReference type="PANTHER" id="PTHR43156:SF2">
    <property type="entry name" value="STAGE II SPORULATION PROTEIN E"/>
    <property type="match status" value="1"/>
</dbReference>
<accession>A0ABT3LAD5</accession>
<dbReference type="PROSITE" id="PS50046">
    <property type="entry name" value="PHYTOCHROME_2"/>
    <property type="match status" value="5"/>
</dbReference>
<feature type="domain" description="Phytochrome chromophore attachment site" evidence="3">
    <location>
        <begin position="467"/>
        <end position="634"/>
    </location>
</feature>
<evidence type="ECO:0000259" key="3">
    <source>
        <dbReference type="PROSITE" id="PS50046"/>
    </source>
</evidence>
<evidence type="ECO:0000313" key="4">
    <source>
        <dbReference type="EMBL" id="MCW6038432.1"/>
    </source>
</evidence>
<feature type="compositionally biased region" description="Basic and acidic residues" evidence="2">
    <location>
        <begin position="26"/>
        <end position="37"/>
    </location>
</feature>
<feature type="domain" description="Phytochrome chromophore attachment site" evidence="3">
    <location>
        <begin position="251"/>
        <end position="424"/>
    </location>
</feature>
<evidence type="ECO:0000256" key="2">
    <source>
        <dbReference type="SAM" id="MobiDB-lite"/>
    </source>
</evidence>
<organism evidence="4 5">
    <name type="scientific">Spirulina subsalsa FACHB-351</name>
    <dbReference type="NCBI Taxonomy" id="234711"/>
    <lineage>
        <taxon>Bacteria</taxon>
        <taxon>Bacillati</taxon>
        <taxon>Cyanobacteriota</taxon>
        <taxon>Cyanophyceae</taxon>
        <taxon>Spirulinales</taxon>
        <taxon>Spirulinaceae</taxon>
        <taxon>Spirulina</taxon>
    </lineage>
</organism>
<sequence>MTQTSPSNPSPTVPTPPTPPLLFEGKTPDNGRPEETHNNNPKLTFPDAAGSLRNTLEQHFQQVRSSLARIRDQMSQATNSETLLNLTTQHLQELTQASRTLVYRFTSDSQGEVLAESVDRGWTPARGESLPVAFFGAEHQGDYQRLDCSTIDYVATTQVTPYQLQLLEKFQVRSSVSCPILLSGQIWGLLTVQQCNEARRWNQQEINLIEQIATALALHLVAYEFGDRLQQQARREQTVAKVIDRIRRSLDIKTIFQTTTQEVRQLLKADRVGIYRFNNDWSGRFVAESVTGGWASLMQNPPQDALLQENSEDCNLQLMIGSKDPKNRHIKNRSTGDIADTYLERTKGGTYTRGQKFRVTNDVYAKDFPPCYIELLERFQARAYLTVGVYQGDKLWGLLATYQCSGPRKWEEEEIALVGQIADQLGVALQQAASLRQQRLQAEQLKRAVERERAIALVSDKIKQSLDTQTIFKVATEEIRKLLKSDRVVIYRFNPDWSGQFLAESVAGGWLSLMSAQDTDERILAGTKGNIDTDGCTIKQMRVKELAAQDTYLQRTKGGTYRQGEKFRVSNDIYKSGFPDCYIELLESFQAKAYITVPIFLGDKLWGLLANYQCSGSRVWQDEEINLVVNLGGQLGIALQRAQDLAQVKAQAQRLEEAVKRERTIAVVSDKIKQSLNTDTIFRIATQEVRELLKADRVGIYRFNEDWSGEFVAESVTGNWKSLLREQYENESLLEATKVNIDTEGCTIKQMTTKEVVTKDTYLERTKGGTYVSGDKYRVCHDVYGAGFPRCYVELLERFQARAYVTVPIFLGKKLWGLMASYQCSGPRQWTSEEINLVVNLGGQLGIALQRGEDLEQLRLQAQKLEEAVERERAIALLSDKIKQSTEIKTIFRIATTEARKVFKSDRVGVYRFNPDWSGEFVAESVGAEWLPLLGAQFEDGSILDQTKANIDTEGCTIKQMRVSQLASQDTYLQQTQGGTYRKGEQFRATNDIYESGFPPCYVELLESFQARAYITVPIFLGDKLWGLMANYQCSGPRQWDDAEIKLMVQLGLQLGIALQRA</sequence>
<gene>
    <name evidence="4" type="ORF">K4A83_19450</name>
</gene>
<dbReference type="InterPro" id="IPR016132">
    <property type="entry name" value="Phyto_chromo_attachment"/>
</dbReference>
<dbReference type="InterPro" id="IPR052016">
    <property type="entry name" value="Bact_Sigma-Reg"/>
</dbReference>
<feature type="domain" description="Phytochrome chromophore attachment site" evidence="3">
    <location>
        <begin position="887"/>
        <end position="1054"/>
    </location>
</feature>
<dbReference type="Gene3D" id="3.30.450.40">
    <property type="match status" value="5"/>
</dbReference>
<dbReference type="PANTHER" id="PTHR43156">
    <property type="entry name" value="STAGE II SPORULATION PROTEIN E-RELATED"/>
    <property type="match status" value="1"/>
</dbReference>
<keyword evidence="5" id="KW-1185">Reference proteome</keyword>